<dbReference type="Pfam" id="PF00535">
    <property type="entry name" value="Glycos_transf_2"/>
    <property type="match status" value="1"/>
</dbReference>
<keyword evidence="2" id="KW-0808">Transferase</keyword>
<dbReference type="InterPro" id="IPR001173">
    <property type="entry name" value="Glyco_trans_2-like"/>
</dbReference>
<organism evidence="2 3">
    <name type="scientific">Helicobacter bilis</name>
    <dbReference type="NCBI Taxonomy" id="37372"/>
    <lineage>
        <taxon>Bacteria</taxon>
        <taxon>Pseudomonadati</taxon>
        <taxon>Campylobacterota</taxon>
        <taxon>Epsilonproteobacteria</taxon>
        <taxon>Campylobacterales</taxon>
        <taxon>Helicobacteraceae</taxon>
        <taxon>Helicobacter</taxon>
    </lineage>
</organism>
<dbReference type="EMBL" id="JRPH02000025">
    <property type="protein sequence ID" value="TLE03793.1"/>
    <property type="molecule type" value="Genomic_DNA"/>
</dbReference>
<evidence type="ECO:0000313" key="3">
    <source>
        <dbReference type="Proteomes" id="UP000029870"/>
    </source>
</evidence>
<gene>
    <name evidence="2" type="ORF">LS77_008060</name>
</gene>
<dbReference type="PANTHER" id="PTHR22916">
    <property type="entry name" value="GLYCOSYLTRANSFERASE"/>
    <property type="match status" value="1"/>
</dbReference>
<evidence type="ECO:0000313" key="2">
    <source>
        <dbReference type="EMBL" id="TLE03793.1"/>
    </source>
</evidence>
<proteinExistence type="predicted"/>
<dbReference type="InterPro" id="IPR029044">
    <property type="entry name" value="Nucleotide-diphossugar_trans"/>
</dbReference>
<reference evidence="2 3" key="1">
    <citation type="journal article" date="2014" name="Genome Announc.">
        <title>Draft genome sequences of eight enterohepatic helicobacter species isolated from both laboratory and wild rodents.</title>
        <authorList>
            <person name="Sheh A."/>
            <person name="Shen Z."/>
            <person name="Fox J.G."/>
        </authorList>
    </citation>
    <scope>NUCLEOTIDE SEQUENCE [LARGE SCALE GENOMIC DNA]</scope>
    <source>
        <strain evidence="2 3">Missouri</strain>
    </source>
</reference>
<name>A0A6D2C467_9HELI</name>
<dbReference type="AlphaFoldDB" id="A0A6D2C467"/>
<comment type="caution">
    <text evidence="2">The sequence shown here is derived from an EMBL/GenBank/DDBJ whole genome shotgun (WGS) entry which is preliminary data.</text>
</comment>
<accession>A0A6D2C467</accession>
<dbReference type="SUPFAM" id="SSF53448">
    <property type="entry name" value="Nucleotide-diphospho-sugar transferases"/>
    <property type="match status" value="1"/>
</dbReference>
<evidence type="ECO:0000259" key="1">
    <source>
        <dbReference type="Pfam" id="PF00535"/>
    </source>
</evidence>
<dbReference type="Gene3D" id="3.90.550.10">
    <property type="entry name" value="Spore Coat Polysaccharide Biosynthesis Protein SpsA, Chain A"/>
    <property type="match status" value="1"/>
</dbReference>
<protein>
    <submittedName>
        <fullName evidence="2">Glycosyltransferase</fullName>
    </submittedName>
</protein>
<dbReference type="Proteomes" id="UP000029870">
    <property type="component" value="Unassembled WGS sequence"/>
</dbReference>
<sequence length="324" mass="37786">MILSEKKWKNACKILKKILKKRDNMKLPQVEIIISLYNYAEYISECILSVIKQDYPHILIHVVDDGSSDDSVRIVQDYCRQYANIRLTTKANGGQLSAFNAGFIHLDGKSEIVFFLDADDYMREGYIKKAVETFLESQCDMLFCDLFIMQDGKISDGDNEVLPYGDLGFSIFDTYFNGSYYGHSTSTIAITKQMLSRILPLSLENEWRIRADDCIIYGAALVGAKIFHLDFKGIYYRVHSNNNHCGKTFSSKYEFHRALSVQKLFSILLERHKISLHYSLFCAEIDSKPSDLLYRYKKMIRATDFKYFQKWRAYKILRKKLKRI</sequence>
<feature type="domain" description="Glycosyltransferase 2-like" evidence="1">
    <location>
        <begin position="32"/>
        <end position="148"/>
    </location>
</feature>
<dbReference type="GO" id="GO:0016758">
    <property type="term" value="F:hexosyltransferase activity"/>
    <property type="evidence" value="ECO:0007669"/>
    <property type="project" value="UniProtKB-ARBA"/>
</dbReference>